<keyword evidence="1" id="KW-0812">Transmembrane</keyword>
<evidence type="ECO:0000313" key="3">
    <source>
        <dbReference type="Proteomes" id="UP001151133"/>
    </source>
</evidence>
<dbReference type="EMBL" id="JAOZEV010000001">
    <property type="protein sequence ID" value="MCV9931000.1"/>
    <property type="molecule type" value="Genomic_DNA"/>
</dbReference>
<dbReference type="RefSeq" id="WP_264285391.1">
    <property type="nucleotide sequence ID" value="NZ_JAOZEV010000001.1"/>
</dbReference>
<feature type="transmembrane region" description="Helical" evidence="1">
    <location>
        <begin position="6"/>
        <end position="30"/>
    </location>
</feature>
<keyword evidence="1" id="KW-0472">Membrane</keyword>
<evidence type="ECO:0000256" key="1">
    <source>
        <dbReference type="SAM" id="Phobius"/>
    </source>
</evidence>
<accession>A0A9X3BZZ9</accession>
<gene>
    <name evidence="2" type="ORF">OIU80_01765</name>
</gene>
<keyword evidence="3" id="KW-1185">Reference proteome</keyword>
<proteinExistence type="predicted"/>
<reference evidence="2" key="1">
    <citation type="submission" date="2022-10" db="EMBL/GenBank/DDBJ databases">
        <title>Two novel species of Flavobacterium.</title>
        <authorList>
            <person name="Liu Q."/>
            <person name="Xin Y.-H."/>
        </authorList>
    </citation>
    <scope>NUCLEOTIDE SEQUENCE</scope>
    <source>
        <strain evidence="2">LS1R47</strain>
    </source>
</reference>
<protein>
    <submittedName>
        <fullName evidence="2">Uncharacterized protein</fullName>
    </submittedName>
</protein>
<keyword evidence="1" id="KW-1133">Transmembrane helix</keyword>
<evidence type="ECO:0000313" key="2">
    <source>
        <dbReference type="EMBL" id="MCV9931000.1"/>
    </source>
</evidence>
<dbReference type="Proteomes" id="UP001151133">
    <property type="component" value="Unassembled WGS sequence"/>
</dbReference>
<sequence length="143" mass="16379">MRKNIVAFTFLIPIVSLCIYVTFGCVNVCIVKNEESVKRYVLIYNTTYQLENGDLLQINFDKEKISCIIINDTPTPLFFDLVGYSKRGNTSIEYGHKDIIPYSINSIEQYPDFTFSDPPNEVFVSSSNYAANDLTIKGWLHKN</sequence>
<organism evidence="2 3">
    <name type="scientific">Flavobacterium frigoritolerans</name>
    <dbReference type="NCBI Taxonomy" id="2987686"/>
    <lineage>
        <taxon>Bacteria</taxon>
        <taxon>Pseudomonadati</taxon>
        <taxon>Bacteroidota</taxon>
        <taxon>Flavobacteriia</taxon>
        <taxon>Flavobacteriales</taxon>
        <taxon>Flavobacteriaceae</taxon>
        <taxon>Flavobacterium</taxon>
    </lineage>
</organism>
<dbReference type="PROSITE" id="PS51257">
    <property type="entry name" value="PROKAR_LIPOPROTEIN"/>
    <property type="match status" value="1"/>
</dbReference>
<comment type="caution">
    <text evidence="2">The sequence shown here is derived from an EMBL/GenBank/DDBJ whole genome shotgun (WGS) entry which is preliminary data.</text>
</comment>
<name>A0A9X3BZZ9_9FLAO</name>
<dbReference type="AlphaFoldDB" id="A0A9X3BZZ9"/>